<evidence type="ECO:0000313" key="13">
    <source>
        <dbReference type="Proteomes" id="UP001596004"/>
    </source>
</evidence>
<evidence type="ECO:0000256" key="9">
    <source>
        <dbReference type="PROSITE-ProRule" id="PRU00560"/>
    </source>
</evidence>
<dbReference type="Pfam" id="PF00580">
    <property type="entry name" value="UvrD-helicase"/>
    <property type="match status" value="1"/>
</dbReference>
<evidence type="ECO:0000256" key="1">
    <source>
        <dbReference type="ARBA" id="ARBA00022741"/>
    </source>
</evidence>
<reference evidence="13" key="1">
    <citation type="journal article" date="2019" name="Int. J. Syst. Evol. Microbiol.">
        <title>The Global Catalogue of Microorganisms (GCM) 10K type strain sequencing project: providing services to taxonomists for standard genome sequencing and annotation.</title>
        <authorList>
            <consortium name="The Broad Institute Genomics Platform"/>
            <consortium name="The Broad Institute Genome Sequencing Center for Infectious Disease"/>
            <person name="Wu L."/>
            <person name="Ma J."/>
        </authorList>
    </citation>
    <scope>NUCLEOTIDE SEQUENCE [LARGE SCALE GENOMIC DNA]</scope>
    <source>
        <strain evidence="13">CGMCC 4.7132</strain>
    </source>
</reference>
<keyword evidence="4 9" id="KW-0067">ATP-binding</keyword>
<evidence type="ECO:0000256" key="4">
    <source>
        <dbReference type="ARBA" id="ARBA00022840"/>
    </source>
</evidence>
<evidence type="ECO:0000256" key="8">
    <source>
        <dbReference type="ARBA" id="ARBA00048988"/>
    </source>
</evidence>
<dbReference type="SUPFAM" id="SSF143011">
    <property type="entry name" value="RelE-like"/>
    <property type="match status" value="1"/>
</dbReference>
<protein>
    <recommendedName>
        <fullName evidence="7">DNA 3'-5' helicase</fullName>
        <ecNumber evidence="7">5.6.2.4</ecNumber>
    </recommendedName>
</protein>
<keyword evidence="3 9" id="KW-0347">Helicase</keyword>
<dbReference type="InterPro" id="IPR014016">
    <property type="entry name" value="UvrD-like_ATP-bd"/>
</dbReference>
<dbReference type="Proteomes" id="UP001596004">
    <property type="component" value="Unassembled WGS sequence"/>
</dbReference>
<comment type="catalytic activity">
    <reaction evidence="8">
        <text>ATP + H2O = ADP + phosphate + H(+)</text>
        <dbReference type="Rhea" id="RHEA:13065"/>
        <dbReference type="ChEBI" id="CHEBI:15377"/>
        <dbReference type="ChEBI" id="CHEBI:15378"/>
        <dbReference type="ChEBI" id="CHEBI:30616"/>
        <dbReference type="ChEBI" id="CHEBI:43474"/>
        <dbReference type="ChEBI" id="CHEBI:456216"/>
        <dbReference type="EC" id="5.6.2.4"/>
    </reaction>
</comment>
<dbReference type="InterPro" id="IPR000212">
    <property type="entry name" value="DNA_helicase_UvrD/REP"/>
</dbReference>
<keyword evidence="5" id="KW-0413">Isomerase</keyword>
<dbReference type="InterPro" id="IPR035093">
    <property type="entry name" value="RelE/ParE_toxin_dom_sf"/>
</dbReference>
<evidence type="ECO:0000256" key="5">
    <source>
        <dbReference type="ARBA" id="ARBA00023235"/>
    </source>
</evidence>
<dbReference type="EMBL" id="JBHSFP010000001">
    <property type="protein sequence ID" value="MFC4529330.1"/>
    <property type="molecule type" value="Genomic_DNA"/>
</dbReference>
<dbReference type="EC" id="5.6.2.4" evidence="7"/>
<sequence>MSIQGEATLRLLDKADKEIIKLSRDVKGAIYDFQHKFRKNPANPGLHFKQLKGHPRLYSARVNQEYRALLLHAGESDYILVAVKHRKDVYENLDRFAYQINPISGGIEFVDLVTIEQRVREQSIPGLGAAADQEPPVPIPDPASDDHAPGPTPVTGPVTGPAAGPEPLFAAFTAGQLLELGVAEPLLPLIAKITTEDELLGLAEYAPQLTSEVLLALHDGKSAEEVLDQVTAPVTAPEPVDADDYRAALVRPATLVTTEDTALQEILEGDFGRWRVFLHPSQRKTVERDYSGPARLSGGPGTGKTIVALHRVKCLVDKLGPGHGKAVLLTTFNKNLAVDLRRRMLELAGPEVVDRVDIVNIDSLAAKIVAEAEPGGKRRWIDDTKAILEWEELLGEAGETRWDPDFLHAEWSHVILGQAINSRADYFRARRAGRGRSINREDRAAIWQLVERYVKQLDKKELWTYRQVAERAARLEIERSRKIASYEEDQADAVKLQHDSGIWYRPRYRHIVVDEAQDLSAAHWKMLRAMVLEGPNDIFLAGDTHQRLYGNYVSLGSLGINIRGRSAKLTLSYRITHEILGAALGLLGQEEWDDLDDGRDDLTGYRSVLHGMRPALRAASTWEAELDAIVDQVREWDDVAPAAIAICVPERHMVSEVENRLGKAGIMAAAIGPEGPKLYDAVHVGTMHRFKGLEYQRMIIAGVAEGLVPSRHVAQYERSDALRHRRELQRTRSLLFVACTRARDMLVISWHGRRSRFLA</sequence>
<evidence type="ECO:0000256" key="6">
    <source>
        <dbReference type="ARBA" id="ARBA00034617"/>
    </source>
</evidence>
<evidence type="ECO:0000256" key="7">
    <source>
        <dbReference type="ARBA" id="ARBA00034808"/>
    </source>
</evidence>
<evidence type="ECO:0000256" key="10">
    <source>
        <dbReference type="SAM" id="MobiDB-lite"/>
    </source>
</evidence>
<evidence type="ECO:0000259" key="11">
    <source>
        <dbReference type="PROSITE" id="PS51198"/>
    </source>
</evidence>
<organism evidence="12 13">
    <name type="scientific">Sphaerisporangium dianthi</name>
    <dbReference type="NCBI Taxonomy" id="1436120"/>
    <lineage>
        <taxon>Bacteria</taxon>
        <taxon>Bacillati</taxon>
        <taxon>Actinomycetota</taxon>
        <taxon>Actinomycetes</taxon>
        <taxon>Streptosporangiales</taxon>
        <taxon>Streptosporangiaceae</taxon>
        <taxon>Sphaerisporangium</taxon>
    </lineage>
</organism>
<evidence type="ECO:0000313" key="12">
    <source>
        <dbReference type="EMBL" id="MFC4529330.1"/>
    </source>
</evidence>
<dbReference type="PANTHER" id="PTHR11070">
    <property type="entry name" value="UVRD / RECB / PCRA DNA HELICASE FAMILY MEMBER"/>
    <property type="match status" value="1"/>
</dbReference>
<evidence type="ECO:0000256" key="2">
    <source>
        <dbReference type="ARBA" id="ARBA00022801"/>
    </source>
</evidence>
<comment type="caution">
    <text evidence="12">The sequence shown here is derived from an EMBL/GenBank/DDBJ whole genome shotgun (WGS) entry which is preliminary data.</text>
</comment>
<keyword evidence="2 9" id="KW-0378">Hydrolase</keyword>
<comment type="catalytic activity">
    <reaction evidence="6">
        <text>Couples ATP hydrolysis with the unwinding of duplex DNA by translocating in the 3'-5' direction.</text>
        <dbReference type="EC" id="5.6.2.4"/>
    </reaction>
</comment>
<dbReference type="InterPro" id="IPR014017">
    <property type="entry name" value="DNA_helicase_UvrD-like_C"/>
</dbReference>
<keyword evidence="1 9" id="KW-0547">Nucleotide-binding</keyword>
<feature type="binding site" evidence="9">
    <location>
        <begin position="298"/>
        <end position="305"/>
    </location>
    <ligand>
        <name>ATP</name>
        <dbReference type="ChEBI" id="CHEBI:30616"/>
    </ligand>
</feature>
<feature type="compositionally biased region" description="Low complexity" evidence="10">
    <location>
        <begin position="153"/>
        <end position="162"/>
    </location>
</feature>
<keyword evidence="13" id="KW-1185">Reference proteome</keyword>
<dbReference type="PROSITE" id="PS51198">
    <property type="entry name" value="UVRD_HELICASE_ATP_BIND"/>
    <property type="match status" value="1"/>
</dbReference>
<dbReference type="SUPFAM" id="SSF52540">
    <property type="entry name" value="P-loop containing nucleoside triphosphate hydrolases"/>
    <property type="match status" value="1"/>
</dbReference>
<dbReference type="Gene3D" id="3.40.50.300">
    <property type="entry name" value="P-loop containing nucleotide triphosphate hydrolases"/>
    <property type="match status" value="3"/>
</dbReference>
<dbReference type="Pfam" id="PF13361">
    <property type="entry name" value="UvrD_C"/>
    <property type="match status" value="1"/>
</dbReference>
<dbReference type="InterPro" id="IPR027417">
    <property type="entry name" value="P-loop_NTPase"/>
</dbReference>
<name>A0ABV9C904_9ACTN</name>
<feature type="region of interest" description="Disordered" evidence="10">
    <location>
        <begin position="126"/>
        <end position="162"/>
    </location>
</feature>
<dbReference type="PANTHER" id="PTHR11070:SF45">
    <property type="entry name" value="DNA 3'-5' HELICASE"/>
    <property type="match status" value="1"/>
</dbReference>
<evidence type="ECO:0000256" key="3">
    <source>
        <dbReference type="ARBA" id="ARBA00022806"/>
    </source>
</evidence>
<feature type="domain" description="UvrD-like helicase ATP-binding" evidence="11">
    <location>
        <begin position="277"/>
        <end position="576"/>
    </location>
</feature>
<proteinExistence type="predicted"/>
<dbReference type="Gene3D" id="3.30.2310.20">
    <property type="entry name" value="RelE-like"/>
    <property type="match status" value="1"/>
</dbReference>
<accession>A0ABV9C904</accession>
<dbReference type="RefSeq" id="WP_380835764.1">
    <property type="nucleotide sequence ID" value="NZ_JBHSFP010000001.1"/>
</dbReference>
<gene>
    <name evidence="12" type="ORF">ACFO60_01030</name>
</gene>